<accession>S7T9D1</accession>
<dbReference type="EMBL" id="ATHI01000026">
    <property type="protein sequence ID" value="EPR33160.1"/>
    <property type="molecule type" value="Genomic_DNA"/>
</dbReference>
<dbReference type="OrthoDB" id="9807959at2"/>
<dbReference type="InterPro" id="IPR051404">
    <property type="entry name" value="TA_system_antitoxin"/>
</dbReference>
<dbReference type="Gene3D" id="1.20.5.780">
    <property type="entry name" value="Single helix bin"/>
    <property type="match status" value="1"/>
</dbReference>
<proteinExistence type="predicted"/>
<keyword evidence="3" id="KW-1185">Reference proteome</keyword>
<evidence type="ECO:0000313" key="3">
    <source>
        <dbReference type="Proteomes" id="UP000014975"/>
    </source>
</evidence>
<gene>
    <name evidence="2" type="ORF">dsat_0601</name>
</gene>
<dbReference type="InterPro" id="IPR031807">
    <property type="entry name" value="HicB-like"/>
</dbReference>
<dbReference type="SUPFAM" id="SSF143100">
    <property type="entry name" value="TTHA1013/TTHA0281-like"/>
    <property type="match status" value="1"/>
</dbReference>
<dbReference type="Pfam" id="PF15919">
    <property type="entry name" value="HicB_lk_antitox"/>
    <property type="match status" value="1"/>
</dbReference>
<comment type="caution">
    <text evidence="2">The sequence shown here is derived from an EMBL/GenBank/DDBJ whole genome shotgun (WGS) entry which is preliminary data.</text>
</comment>
<dbReference type="RefSeq" id="WP_020887295.1">
    <property type="nucleotide sequence ID" value="NZ_ATHI01000026.1"/>
</dbReference>
<dbReference type="AlphaFoldDB" id="S7T9D1"/>
<protein>
    <recommendedName>
        <fullName evidence="1">HicB-like antitoxin of toxin-antitoxin system domain-containing protein</fullName>
    </recommendedName>
</protein>
<feature type="domain" description="HicB-like antitoxin of toxin-antitoxin system" evidence="1">
    <location>
        <begin position="3"/>
        <end position="121"/>
    </location>
</feature>
<dbReference type="PANTHER" id="PTHR34504">
    <property type="entry name" value="ANTITOXIN HICB"/>
    <property type="match status" value="1"/>
</dbReference>
<reference evidence="2 3" key="1">
    <citation type="journal article" date="2013" name="Genome Announc.">
        <title>Draft genome sequences for three mercury-methylating, sulfate-reducing bacteria.</title>
        <authorList>
            <person name="Brown S.D."/>
            <person name="Hurt R.A.Jr."/>
            <person name="Gilmour C.C."/>
            <person name="Elias D.A."/>
        </authorList>
    </citation>
    <scope>NUCLEOTIDE SEQUENCE [LARGE SCALE GENOMIC DNA]</scope>
    <source>
        <strain evidence="2 3">DSM 16529</strain>
    </source>
</reference>
<organism evidence="2 3">
    <name type="scientific">Alkalidesulfovibrio alkalitolerans DSM 16529</name>
    <dbReference type="NCBI Taxonomy" id="1121439"/>
    <lineage>
        <taxon>Bacteria</taxon>
        <taxon>Pseudomonadati</taxon>
        <taxon>Thermodesulfobacteriota</taxon>
        <taxon>Desulfovibrionia</taxon>
        <taxon>Desulfovibrionales</taxon>
        <taxon>Desulfovibrionaceae</taxon>
        <taxon>Alkalidesulfovibrio</taxon>
    </lineage>
</organism>
<dbReference type="PANTHER" id="PTHR34504:SF2">
    <property type="entry name" value="UPF0150 PROTEIN SSL0259"/>
    <property type="match status" value="1"/>
</dbReference>
<dbReference type="STRING" id="1121439.dsat_0601"/>
<dbReference type="PATRIC" id="fig|1121439.3.peg.1958"/>
<dbReference type="eggNOG" id="COG1598">
    <property type="taxonomic scope" value="Bacteria"/>
</dbReference>
<sequence>MKYPIIVHTDPDTPGFSATIPDFPGSFTAGDTMEELETGAQEAVELFFEDTENAPPPPSPLDVVLASEEARDGAVVMVEIDLSFLEKKARPVNVTMPVYVRNIIDRAAKSRGMTRSAFIVDSALKAAARGKNPDA</sequence>
<dbReference type="Proteomes" id="UP000014975">
    <property type="component" value="Unassembled WGS sequence"/>
</dbReference>
<dbReference type="Gene3D" id="3.30.160.250">
    <property type="match status" value="1"/>
</dbReference>
<dbReference type="InterPro" id="IPR035069">
    <property type="entry name" value="TTHA1013/TTHA0281-like"/>
</dbReference>
<evidence type="ECO:0000313" key="2">
    <source>
        <dbReference type="EMBL" id="EPR33160.1"/>
    </source>
</evidence>
<evidence type="ECO:0000259" key="1">
    <source>
        <dbReference type="Pfam" id="PF15919"/>
    </source>
</evidence>
<name>S7T9D1_9BACT</name>